<accession>A0A1Q9ASU9</accession>
<organism evidence="1 2">
    <name type="scientific">Xaviernesmea oryzae</name>
    <dbReference type="NCBI Taxonomy" id="464029"/>
    <lineage>
        <taxon>Bacteria</taxon>
        <taxon>Pseudomonadati</taxon>
        <taxon>Pseudomonadota</taxon>
        <taxon>Alphaproteobacteria</taxon>
        <taxon>Hyphomicrobiales</taxon>
        <taxon>Rhizobiaceae</taxon>
        <taxon>Rhizobium/Agrobacterium group</taxon>
        <taxon>Xaviernesmea</taxon>
    </lineage>
</organism>
<sequence>MKHAVLVAMLSLSSAALPSDLTLSAALMLCVLLMERARRSLLVALAPEHEAEKWKPLFG</sequence>
<protein>
    <submittedName>
        <fullName evidence="1">Uncharacterized protein</fullName>
    </submittedName>
</protein>
<keyword evidence="2" id="KW-1185">Reference proteome</keyword>
<comment type="caution">
    <text evidence="1">The sequence shown here is derived from an EMBL/GenBank/DDBJ whole genome shotgun (WGS) entry which is preliminary data.</text>
</comment>
<gene>
    <name evidence="1" type="ORF">BJF93_16355</name>
</gene>
<dbReference type="EMBL" id="MKIP01000057">
    <property type="protein sequence ID" value="OLP58449.1"/>
    <property type="molecule type" value="Genomic_DNA"/>
</dbReference>
<proteinExistence type="predicted"/>
<reference evidence="1 2" key="1">
    <citation type="submission" date="2016-09" db="EMBL/GenBank/DDBJ databases">
        <title>Rhizobium sp. nov., a novel species isolated from the rice rhizosphere.</title>
        <authorList>
            <person name="Zhao J."/>
            <person name="Zhang X."/>
        </authorList>
    </citation>
    <scope>NUCLEOTIDE SEQUENCE [LARGE SCALE GENOMIC DNA]</scope>
    <source>
        <strain evidence="1 2">1.7048</strain>
    </source>
</reference>
<dbReference type="AlphaFoldDB" id="A0A1Q9ASU9"/>
<dbReference type="RefSeq" id="WP_075628873.1">
    <property type="nucleotide sequence ID" value="NZ_FOAM01000023.1"/>
</dbReference>
<dbReference type="Proteomes" id="UP000186364">
    <property type="component" value="Unassembled WGS sequence"/>
</dbReference>
<name>A0A1Q9ASU9_9HYPH</name>
<evidence type="ECO:0000313" key="1">
    <source>
        <dbReference type="EMBL" id="OLP58449.1"/>
    </source>
</evidence>
<evidence type="ECO:0000313" key="2">
    <source>
        <dbReference type="Proteomes" id="UP000186364"/>
    </source>
</evidence>